<dbReference type="PANTHER" id="PTHR37534:SF46">
    <property type="entry name" value="ZN(II)2CYS6 TRANSCRIPTION FACTOR (EUROFUNG)"/>
    <property type="match status" value="1"/>
</dbReference>
<reference evidence="3 4" key="1">
    <citation type="journal article" date="2018" name="Nat. Ecol. Evol.">
        <title>Pezizomycetes genomes reveal the molecular basis of ectomycorrhizal truffle lifestyle.</title>
        <authorList>
            <person name="Murat C."/>
            <person name="Payen T."/>
            <person name="Noel B."/>
            <person name="Kuo A."/>
            <person name="Morin E."/>
            <person name="Chen J."/>
            <person name="Kohler A."/>
            <person name="Krizsan K."/>
            <person name="Balestrini R."/>
            <person name="Da Silva C."/>
            <person name="Montanini B."/>
            <person name="Hainaut M."/>
            <person name="Levati E."/>
            <person name="Barry K.W."/>
            <person name="Belfiori B."/>
            <person name="Cichocki N."/>
            <person name="Clum A."/>
            <person name="Dockter R.B."/>
            <person name="Fauchery L."/>
            <person name="Guy J."/>
            <person name="Iotti M."/>
            <person name="Le Tacon F."/>
            <person name="Lindquist E.A."/>
            <person name="Lipzen A."/>
            <person name="Malagnac F."/>
            <person name="Mello A."/>
            <person name="Molinier V."/>
            <person name="Miyauchi S."/>
            <person name="Poulain J."/>
            <person name="Riccioni C."/>
            <person name="Rubini A."/>
            <person name="Sitrit Y."/>
            <person name="Splivallo R."/>
            <person name="Traeger S."/>
            <person name="Wang M."/>
            <person name="Zifcakova L."/>
            <person name="Wipf D."/>
            <person name="Zambonelli A."/>
            <person name="Paolocci F."/>
            <person name="Nowrousian M."/>
            <person name="Ottonello S."/>
            <person name="Baldrian P."/>
            <person name="Spatafora J.W."/>
            <person name="Henrissat B."/>
            <person name="Nagy L.G."/>
            <person name="Aury J.M."/>
            <person name="Wincker P."/>
            <person name="Grigoriev I.V."/>
            <person name="Bonfante P."/>
            <person name="Martin F.M."/>
        </authorList>
    </citation>
    <scope>NUCLEOTIDE SEQUENCE [LARGE SCALE GENOMIC DNA]</scope>
    <source>
        <strain evidence="3 4">ATCC MYA-4762</strain>
    </source>
</reference>
<keyword evidence="4" id="KW-1185">Reference proteome</keyword>
<evidence type="ECO:0000313" key="3">
    <source>
        <dbReference type="EMBL" id="RPB19609.1"/>
    </source>
</evidence>
<evidence type="ECO:0000256" key="2">
    <source>
        <dbReference type="ARBA" id="ARBA00023242"/>
    </source>
</evidence>
<dbReference type="Pfam" id="PF11951">
    <property type="entry name" value="Fungal_trans_2"/>
    <property type="match status" value="2"/>
</dbReference>
<gene>
    <name evidence="3" type="ORF">L211DRAFT_793859</name>
</gene>
<dbReference type="GO" id="GO:0000981">
    <property type="term" value="F:DNA-binding transcription factor activity, RNA polymerase II-specific"/>
    <property type="evidence" value="ECO:0007669"/>
    <property type="project" value="InterPro"/>
</dbReference>
<dbReference type="PANTHER" id="PTHR37534">
    <property type="entry name" value="TRANSCRIPTIONAL ACTIVATOR PROTEIN UGA3"/>
    <property type="match status" value="1"/>
</dbReference>
<dbReference type="AlphaFoldDB" id="A0A3N4LDP9"/>
<dbReference type="InterPro" id="IPR036864">
    <property type="entry name" value="Zn2-C6_fun-type_DNA-bd_sf"/>
</dbReference>
<dbReference type="SUPFAM" id="SSF57701">
    <property type="entry name" value="Zn2/Cys6 DNA-binding domain"/>
    <property type="match status" value="1"/>
</dbReference>
<comment type="subcellular location">
    <subcellularLocation>
        <location evidence="1">Nucleus</location>
    </subcellularLocation>
</comment>
<evidence type="ECO:0000313" key="4">
    <source>
        <dbReference type="Proteomes" id="UP000267821"/>
    </source>
</evidence>
<evidence type="ECO:0000256" key="1">
    <source>
        <dbReference type="ARBA" id="ARBA00004123"/>
    </source>
</evidence>
<sequence>MLVHQQPLLPAVAHPASAPLKRRRRAPTTGAAEDCFTCRANGEICDRRRPYCGPCLDIGNECKGYRTQLTWGVGVASRGKLRGMTLPVSIESNISVAERDRRCAIKKKPVDQTKMRHPSATSAIHSAMAKHAFPRTPKSPTLTESYATSMVNTPIIQSSYPPPLQHPPHRQEYPSATVLNYHKPSYSHEAMNSRPSGLIVSSSSSEYDQAYTGHSDSPYSLSPSLSDTSTYDVMVSSTFLPPSSLTTTSSMLSYAPLLTSTHPGSQFTDGHIITRLIYISKIAHPDPEAAVTLAPYSASISVVAPSNSGQYQHSYSVAAPHMSIVTQLPMELLSPQLAHLAPELRFLIDHYDKSVCPSIVAFDGPSNPYRSHILRLAFQNSALMEAVYALASSHLQQRKKIPLLETRRSSPPRFSSRSSSHVDCSTALSHKNASIKLLNSQLSNNSLAVADAAMATLLTLCLYHICETGVGQFKTHLAGVKKLMGMRCVGKVTGRWGWMETVFTWLDNMSASVNDREAQLRGDYLDMIAETNDDWDLESLTGCNRYLFMRLAKLAKVNMLSQQVPISFHRPGPYRHNHMGDDNSEPVRNEYDGRDEFWAAWNAMKNDLLAWKPCSKYAATPWRHRALDYGYLSADVDFSQDLQFPISSTSTLQPTDPASSMRKASKAYEAVENDHWLHSSNVWRYAAIIYLDRLAYPHLRSSHHVFQSTIRIVLDHLNCIPTTSGLSKSLMWPLFITGTECVVGEHRMFIRERCFDMQRDCGFFNKVSGLDILETIWDQELDEDSFYGPSGYAIPGCETIGGRGLKWRRAIQQEDGEYLMI</sequence>
<dbReference type="GO" id="GO:0008270">
    <property type="term" value="F:zinc ion binding"/>
    <property type="evidence" value="ECO:0007669"/>
    <property type="project" value="InterPro"/>
</dbReference>
<organism evidence="3 4">
    <name type="scientific">Terfezia boudieri ATCC MYA-4762</name>
    <dbReference type="NCBI Taxonomy" id="1051890"/>
    <lineage>
        <taxon>Eukaryota</taxon>
        <taxon>Fungi</taxon>
        <taxon>Dikarya</taxon>
        <taxon>Ascomycota</taxon>
        <taxon>Pezizomycotina</taxon>
        <taxon>Pezizomycetes</taxon>
        <taxon>Pezizales</taxon>
        <taxon>Pezizaceae</taxon>
        <taxon>Terfezia</taxon>
    </lineage>
</organism>
<dbReference type="Proteomes" id="UP000267821">
    <property type="component" value="Unassembled WGS sequence"/>
</dbReference>
<proteinExistence type="predicted"/>
<accession>A0A3N4LDP9</accession>
<dbReference type="GO" id="GO:0005634">
    <property type="term" value="C:nucleus"/>
    <property type="evidence" value="ECO:0007669"/>
    <property type="project" value="UniProtKB-SubCell"/>
</dbReference>
<dbReference type="InParanoid" id="A0A3N4LDP9"/>
<protein>
    <recommendedName>
        <fullName evidence="5">Zn(2)-C6 fungal-type domain-containing protein</fullName>
    </recommendedName>
</protein>
<dbReference type="OrthoDB" id="3431704at2759"/>
<dbReference type="InterPro" id="IPR021858">
    <property type="entry name" value="Fun_TF"/>
</dbReference>
<evidence type="ECO:0008006" key="5">
    <source>
        <dbReference type="Google" id="ProtNLM"/>
    </source>
</evidence>
<name>A0A3N4LDP9_9PEZI</name>
<dbReference type="EMBL" id="ML121587">
    <property type="protein sequence ID" value="RPB19609.1"/>
    <property type="molecule type" value="Genomic_DNA"/>
</dbReference>
<keyword evidence="2" id="KW-0539">Nucleus</keyword>